<dbReference type="EMBL" id="VSSS01000081">
    <property type="protein sequence ID" value="TYL86071.1"/>
    <property type="molecule type" value="Genomic_DNA"/>
</dbReference>
<dbReference type="RefSeq" id="WP_148778215.1">
    <property type="nucleotide sequence ID" value="NZ_VSSS01000081.1"/>
</dbReference>
<dbReference type="Proteomes" id="UP000324758">
    <property type="component" value="Unassembled WGS sequence"/>
</dbReference>
<proteinExistence type="predicted"/>
<feature type="signal peptide" evidence="1">
    <location>
        <begin position="1"/>
        <end position="20"/>
    </location>
</feature>
<gene>
    <name evidence="2" type="ORF">FXB40_42525</name>
</gene>
<keyword evidence="3" id="KW-1185">Reference proteome</keyword>
<evidence type="ECO:0000313" key="2">
    <source>
        <dbReference type="EMBL" id="TYL86071.1"/>
    </source>
</evidence>
<evidence type="ECO:0000313" key="3">
    <source>
        <dbReference type="Proteomes" id="UP000324758"/>
    </source>
</evidence>
<feature type="chain" id="PRO_5022872216" evidence="1">
    <location>
        <begin position="21"/>
        <end position="118"/>
    </location>
</feature>
<name>A0A5D3K0F9_9BRAD</name>
<comment type="caution">
    <text evidence="2">The sequence shown here is derived from an EMBL/GenBank/DDBJ whole genome shotgun (WGS) entry which is preliminary data.</text>
</comment>
<sequence length="118" mass="13207">MLMRALILGFSLLLTSALPAASRGSSASKDDPWNPEHIGALPPEIRHYIAGMCKGPASAQHDFATYSPSEKRWRINIEYLRCEGLAEFRHGHQCVDVDFVEVGSHFRLASKQYRDCGF</sequence>
<protein>
    <submittedName>
        <fullName evidence="2">Uncharacterized protein</fullName>
    </submittedName>
</protein>
<organism evidence="2 3">
    <name type="scientific">Bradyrhizobium rifense</name>
    <dbReference type="NCBI Taxonomy" id="515499"/>
    <lineage>
        <taxon>Bacteria</taxon>
        <taxon>Pseudomonadati</taxon>
        <taxon>Pseudomonadota</taxon>
        <taxon>Alphaproteobacteria</taxon>
        <taxon>Hyphomicrobiales</taxon>
        <taxon>Nitrobacteraceae</taxon>
        <taxon>Bradyrhizobium</taxon>
    </lineage>
</organism>
<dbReference type="AlphaFoldDB" id="A0A5D3K0F9"/>
<accession>A0A5D3K0F9</accession>
<evidence type="ECO:0000256" key="1">
    <source>
        <dbReference type="SAM" id="SignalP"/>
    </source>
</evidence>
<keyword evidence="1" id="KW-0732">Signal</keyword>
<reference evidence="2 3" key="1">
    <citation type="submission" date="2019-08" db="EMBL/GenBank/DDBJ databases">
        <title>Bradyrhizobium hipponensis sp. nov., a rhizobium isolated from a Lupinus angustifolius root nodule in Tunisia.</title>
        <authorList>
            <person name="Off K."/>
            <person name="Rejili M."/>
            <person name="Mars M."/>
            <person name="Brachmann A."/>
            <person name="Marin M."/>
        </authorList>
    </citation>
    <scope>NUCLEOTIDE SEQUENCE [LARGE SCALE GENOMIC DNA]</scope>
    <source>
        <strain evidence="2 3">CTAW71</strain>
    </source>
</reference>
<dbReference type="OrthoDB" id="8254129at2"/>